<feature type="transmembrane region" description="Helical" evidence="1">
    <location>
        <begin position="7"/>
        <end position="24"/>
    </location>
</feature>
<keyword evidence="1" id="KW-0812">Transmembrane</keyword>
<gene>
    <name evidence="2" type="ORF">SPARVUS_LOCUS9599468</name>
</gene>
<feature type="transmembrane region" description="Helical" evidence="1">
    <location>
        <begin position="30"/>
        <end position="50"/>
    </location>
</feature>
<feature type="non-terminal residue" evidence="2">
    <location>
        <position position="114"/>
    </location>
</feature>
<keyword evidence="3" id="KW-1185">Reference proteome</keyword>
<keyword evidence="1" id="KW-1133">Transmembrane helix</keyword>
<comment type="caution">
    <text evidence="2">The sequence shown here is derived from an EMBL/GenBank/DDBJ whole genome shotgun (WGS) entry which is preliminary data.</text>
</comment>
<reference evidence="2" key="1">
    <citation type="submission" date="2023-05" db="EMBL/GenBank/DDBJ databases">
        <authorList>
            <person name="Stuckert A."/>
        </authorList>
    </citation>
    <scope>NUCLEOTIDE SEQUENCE</scope>
</reference>
<dbReference type="Proteomes" id="UP001162483">
    <property type="component" value="Unassembled WGS sequence"/>
</dbReference>
<dbReference type="EMBL" id="CATNWA010015332">
    <property type="protein sequence ID" value="CAI9582097.1"/>
    <property type="molecule type" value="Genomic_DNA"/>
</dbReference>
<name>A0ABN9EFB6_9NEOB</name>
<accession>A0ABN9EFB6</accession>
<protein>
    <submittedName>
        <fullName evidence="2">Uncharacterized protein</fullName>
    </submittedName>
</protein>
<organism evidence="2 3">
    <name type="scientific">Staurois parvus</name>
    <dbReference type="NCBI Taxonomy" id="386267"/>
    <lineage>
        <taxon>Eukaryota</taxon>
        <taxon>Metazoa</taxon>
        <taxon>Chordata</taxon>
        <taxon>Craniata</taxon>
        <taxon>Vertebrata</taxon>
        <taxon>Euteleostomi</taxon>
        <taxon>Amphibia</taxon>
        <taxon>Batrachia</taxon>
        <taxon>Anura</taxon>
        <taxon>Neobatrachia</taxon>
        <taxon>Ranoidea</taxon>
        <taxon>Ranidae</taxon>
        <taxon>Staurois</taxon>
    </lineage>
</organism>
<evidence type="ECO:0000313" key="2">
    <source>
        <dbReference type="EMBL" id="CAI9582097.1"/>
    </source>
</evidence>
<evidence type="ECO:0000313" key="3">
    <source>
        <dbReference type="Proteomes" id="UP001162483"/>
    </source>
</evidence>
<keyword evidence="1" id="KW-0472">Membrane</keyword>
<sequence length="114" mass="13555">MLKKIKNIYIYIYIYIYKILANSYEERLIYLQNFIRKTLFFNIFGLFHLYSKKIKIPVVNKYHQHKVLSVSKNAKKIHMGTVLDDRAIVIQSVTVLKAENWPGQEEVKSVWTSS</sequence>
<proteinExistence type="predicted"/>
<evidence type="ECO:0000256" key="1">
    <source>
        <dbReference type="SAM" id="Phobius"/>
    </source>
</evidence>